<dbReference type="VEuPathDB" id="FungiDB:CAGL0K09240g"/>
<dbReference type="GO" id="GO:0000492">
    <property type="term" value="P:box C/D snoRNP assembly"/>
    <property type="evidence" value="ECO:0007669"/>
    <property type="project" value="EnsemblFungi"/>
</dbReference>
<dbReference type="PROSITE" id="PS50005">
    <property type="entry name" value="TPR"/>
    <property type="match status" value="1"/>
</dbReference>
<dbReference type="PANTHER" id="PTHR46423">
    <property type="entry name" value="RNA POLYMERASE II-ASSOCIATED PROTEIN 3"/>
    <property type="match status" value="1"/>
</dbReference>
<dbReference type="GO" id="GO:0006457">
    <property type="term" value="P:protein folding"/>
    <property type="evidence" value="ECO:0007669"/>
    <property type="project" value="EnsemblFungi"/>
</dbReference>
<keyword evidence="1 2" id="KW-0802">TPR repeat</keyword>
<dbReference type="Proteomes" id="UP000054886">
    <property type="component" value="Unassembled WGS sequence"/>
</dbReference>
<evidence type="ECO:0000313" key="4">
    <source>
        <dbReference type="Proteomes" id="UP000054886"/>
    </source>
</evidence>
<sequence length="142" mass="16692">MSWKSYKKPGHQDVNRQRNLKHWNNGLQDKLTMSFQHFKDIGNEHFKKGEYDLAIEQYRKCISLEPTNAVGYSNLAMAYLKNRCPDEAKTACEMGLSYCKDTKLRQKLQYRLELATTNKRPKTLQQLEIREVERIPPELASL</sequence>
<dbReference type="EMBL" id="LLZZ01000123">
    <property type="protein sequence ID" value="KTB02670.1"/>
    <property type="molecule type" value="Genomic_DNA"/>
</dbReference>
<evidence type="ECO:0000256" key="1">
    <source>
        <dbReference type="ARBA" id="ARBA00022803"/>
    </source>
</evidence>
<reference evidence="3 4" key="1">
    <citation type="submission" date="2015-10" db="EMBL/GenBank/DDBJ databases">
        <title>Draft genomes sequences of Candida glabrata isolates 1A, 1B, 2A, 2B, 3A and 3B.</title>
        <authorList>
            <person name="Haavelsrud O.E."/>
            <person name="Gaustad P."/>
        </authorList>
    </citation>
    <scope>NUCLEOTIDE SEQUENCE [LARGE SCALE GENOMIC DNA]</scope>
    <source>
        <strain evidence="3">910700640</strain>
    </source>
</reference>
<dbReference type="Pfam" id="PF13414">
    <property type="entry name" value="TPR_11"/>
    <property type="match status" value="1"/>
</dbReference>
<evidence type="ECO:0000256" key="2">
    <source>
        <dbReference type="PROSITE-ProRule" id="PRU00339"/>
    </source>
</evidence>
<dbReference type="VEuPathDB" id="FungiDB:GWK60_K09031"/>
<dbReference type="AlphaFoldDB" id="A0A0W0EIL4"/>
<dbReference type="InterPro" id="IPR051966">
    <property type="entry name" value="RPAP3"/>
</dbReference>
<dbReference type="SUPFAM" id="SSF48452">
    <property type="entry name" value="TPR-like"/>
    <property type="match status" value="1"/>
</dbReference>
<protein>
    <submittedName>
        <fullName evidence="3">TPR repeat-containing protein associated with Hsp90</fullName>
    </submittedName>
</protein>
<proteinExistence type="predicted"/>
<dbReference type="PANTHER" id="PTHR46423:SF1">
    <property type="entry name" value="RNA POLYMERASE II-ASSOCIATED PROTEIN 3"/>
    <property type="match status" value="1"/>
</dbReference>
<organism evidence="3 4">
    <name type="scientific">Candida glabrata</name>
    <name type="common">Yeast</name>
    <name type="synonym">Torulopsis glabrata</name>
    <dbReference type="NCBI Taxonomy" id="5478"/>
    <lineage>
        <taxon>Eukaryota</taxon>
        <taxon>Fungi</taxon>
        <taxon>Dikarya</taxon>
        <taxon>Ascomycota</taxon>
        <taxon>Saccharomycotina</taxon>
        <taxon>Saccharomycetes</taxon>
        <taxon>Saccharomycetales</taxon>
        <taxon>Saccharomycetaceae</taxon>
        <taxon>Nakaseomyces</taxon>
    </lineage>
</organism>
<name>A0A0W0EIL4_CANGB</name>
<dbReference type="InterPro" id="IPR011990">
    <property type="entry name" value="TPR-like_helical_dom_sf"/>
</dbReference>
<dbReference type="PhylomeDB" id="A0A0W0EIL4"/>
<feature type="repeat" description="TPR" evidence="2">
    <location>
        <begin position="35"/>
        <end position="68"/>
    </location>
</feature>
<dbReference type="GO" id="GO:0101031">
    <property type="term" value="C:protein folding chaperone complex"/>
    <property type="evidence" value="ECO:0007669"/>
    <property type="project" value="TreeGrafter"/>
</dbReference>
<dbReference type="GO" id="GO:0051087">
    <property type="term" value="F:protein-folding chaperone binding"/>
    <property type="evidence" value="ECO:0007669"/>
    <property type="project" value="EnsemblFungi"/>
</dbReference>
<dbReference type="VEuPathDB" id="FungiDB:GVI51_K09075"/>
<dbReference type="Gene3D" id="1.25.40.10">
    <property type="entry name" value="Tetratricopeptide repeat domain"/>
    <property type="match status" value="1"/>
</dbReference>
<accession>A0A0W0EIL4</accession>
<dbReference type="SMART" id="SM00028">
    <property type="entry name" value="TPR"/>
    <property type="match status" value="2"/>
</dbReference>
<comment type="caution">
    <text evidence="3">The sequence shown here is derived from an EMBL/GenBank/DDBJ whole genome shotgun (WGS) entry which is preliminary data.</text>
</comment>
<evidence type="ECO:0000313" key="3">
    <source>
        <dbReference type="EMBL" id="KTB02670.1"/>
    </source>
</evidence>
<gene>
    <name evidence="3" type="ORF">AO440_003639</name>
</gene>
<dbReference type="VEuPathDB" id="FungiDB:B1J91_K09240g"/>
<dbReference type="GO" id="GO:0097255">
    <property type="term" value="C:R2TP complex"/>
    <property type="evidence" value="ECO:0007669"/>
    <property type="project" value="EnsemblFungi"/>
</dbReference>
<dbReference type="InterPro" id="IPR019734">
    <property type="entry name" value="TPR_rpt"/>
</dbReference>